<keyword evidence="7" id="KW-1185">Reference proteome</keyword>
<organism evidence="6 7">
    <name type="scientific">Trichoglossum hirsutum</name>
    <dbReference type="NCBI Taxonomy" id="265104"/>
    <lineage>
        <taxon>Eukaryota</taxon>
        <taxon>Fungi</taxon>
        <taxon>Dikarya</taxon>
        <taxon>Ascomycota</taxon>
        <taxon>Pezizomycotina</taxon>
        <taxon>Geoglossomycetes</taxon>
        <taxon>Geoglossales</taxon>
        <taxon>Geoglossaceae</taxon>
        <taxon>Trichoglossum</taxon>
    </lineage>
</organism>
<keyword evidence="1" id="KW-0677">Repeat</keyword>
<dbReference type="AlphaFoldDB" id="A0A9P8RP48"/>
<evidence type="ECO:0000313" key="7">
    <source>
        <dbReference type="Proteomes" id="UP000750711"/>
    </source>
</evidence>
<evidence type="ECO:0000256" key="4">
    <source>
        <dbReference type="SAM" id="MobiDB-lite"/>
    </source>
</evidence>
<name>A0A9P8RP48_9PEZI</name>
<feature type="compositionally biased region" description="Basic and acidic residues" evidence="4">
    <location>
        <begin position="284"/>
        <end position="294"/>
    </location>
</feature>
<keyword evidence="2 3" id="KW-0040">ANK repeat</keyword>
<dbReference type="EMBL" id="JAGHQM010000799">
    <property type="protein sequence ID" value="KAH0558595.1"/>
    <property type="molecule type" value="Genomic_DNA"/>
</dbReference>
<reference evidence="6" key="1">
    <citation type="submission" date="2021-03" db="EMBL/GenBank/DDBJ databases">
        <title>Comparative genomics and phylogenomic investigation of the class Geoglossomycetes provide insights into ecological specialization and systematics.</title>
        <authorList>
            <person name="Melie T."/>
            <person name="Pirro S."/>
            <person name="Miller A.N."/>
            <person name="Quandt A."/>
        </authorList>
    </citation>
    <scope>NUCLEOTIDE SEQUENCE</scope>
    <source>
        <strain evidence="6">CAQ_001_2017</strain>
    </source>
</reference>
<keyword evidence="5" id="KW-0472">Membrane</keyword>
<comment type="caution">
    <text evidence="6">The sequence shown here is derived from an EMBL/GenBank/DDBJ whole genome shotgun (WGS) entry which is preliminary data.</text>
</comment>
<evidence type="ECO:0000256" key="1">
    <source>
        <dbReference type="ARBA" id="ARBA00022737"/>
    </source>
</evidence>
<keyword evidence="5" id="KW-1133">Transmembrane helix</keyword>
<dbReference type="InterPro" id="IPR036770">
    <property type="entry name" value="Ankyrin_rpt-contain_sf"/>
</dbReference>
<dbReference type="PROSITE" id="PS50297">
    <property type="entry name" value="ANK_REP_REGION"/>
    <property type="match status" value="2"/>
</dbReference>
<feature type="compositionally biased region" description="Low complexity" evidence="4">
    <location>
        <begin position="295"/>
        <end position="319"/>
    </location>
</feature>
<feature type="transmembrane region" description="Helical" evidence="5">
    <location>
        <begin position="558"/>
        <end position="585"/>
    </location>
</feature>
<feature type="repeat" description="ANK" evidence="3">
    <location>
        <begin position="896"/>
        <end position="928"/>
    </location>
</feature>
<dbReference type="PROSITE" id="PS50088">
    <property type="entry name" value="ANK_REPEAT"/>
    <property type="match status" value="2"/>
</dbReference>
<dbReference type="SUPFAM" id="SSF48403">
    <property type="entry name" value="Ankyrin repeat"/>
    <property type="match status" value="1"/>
</dbReference>
<feature type="repeat" description="ANK" evidence="3">
    <location>
        <begin position="940"/>
        <end position="972"/>
    </location>
</feature>
<dbReference type="Pfam" id="PF12796">
    <property type="entry name" value="Ank_2"/>
    <property type="match status" value="2"/>
</dbReference>
<evidence type="ECO:0000256" key="2">
    <source>
        <dbReference type="ARBA" id="ARBA00023043"/>
    </source>
</evidence>
<dbReference type="InterPro" id="IPR002110">
    <property type="entry name" value="Ankyrin_rpt"/>
</dbReference>
<evidence type="ECO:0000256" key="3">
    <source>
        <dbReference type="PROSITE-ProRule" id="PRU00023"/>
    </source>
</evidence>
<feature type="region of interest" description="Disordered" evidence="4">
    <location>
        <begin position="284"/>
        <end position="319"/>
    </location>
</feature>
<keyword evidence="5" id="KW-0812">Transmembrane</keyword>
<feature type="transmembrane region" description="Helical" evidence="5">
    <location>
        <begin position="606"/>
        <end position="629"/>
    </location>
</feature>
<proteinExistence type="predicted"/>
<protein>
    <submittedName>
        <fullName evidence="6">Uncharacterized protein</fullName>
    </submittedName>
</protein>
<accession>A0A9P8RP48</accession>
<gene>
    <name evidence="6" type="ORF">GP486_004752</name>
</gene>
<dbReference type="PANTHER" id="PTHR24171">
    <property type="entry name" value="ANKYRIN REPEAT DOMAIN-CONTAINING PROTEIN 39-RELATED"/>
    <property type="match status" value="1"/>
</dbReference>
<dbReference type="Proteomes" id="UP000750711">
    <property type="component" value="Unassembled WGS sequence"/>
</dbReference>
<evidence type="ECO:0000256" key="5">
    <source>
        <dbReference type="SAM" id="Phobius"/>
    </source>
</evidence>
<feature type="transmembrane region" description="Helical" evidence="5">
    <location>
        <begin position="436"/>
        <end position="453"/>
    </location>
</feature>
<dbReference type="SMART" id="SM00248">
    <property type="entry name" value="ANK"/>
    <property type="match status" value="2"/>
</dbReference>
<sequence length="997" mass="111607">MSSLTMLQKLTDSGYAIPSALDLGQHFSKHGNRPAPSIMAGSDSPRPQHAEYVLCISTPKGNMWTVRMDATKDEPVAQPLSILAHPVTEEPRAGSKILGWAFNADSSIEILAWFGDSGWALNTETLITHMPVSVTQLPCPAVPIPIVYNKSSIFERNICLERVRGYLNRTGNGSTIDVACVNRLFRNISWTDPVLTYYGCNIFCGDHQGWYADPGPRVVDWIIPVFFLLSNIDLSPIDKKKFFTIFHALGDPIDTIWSLLDKLYAWYRCYQIAKKLVEEGQQEEHGQLVERQPPEEQQGQERQQDQQQELEGQAEGQVQAGVEEEAEDFDLEYRIRVIATAFAGFEEIAGHAITSEEFYRAVATTLGQIGTTRENPEDFAKWRRAAVSMADDRTNEFLRTGLAIALYLFQLISEFVKKITGDSVSTPGGRIGSATFLSWLIPTALISNILGGFTSRRTCLKTMINLVGEINPPNDPTLGEVLVDRESWKDYFDALPSTGAIYTFRPFKFRDMLQAKGKDRFIRMLMPFVATLPVIFGFIPAFYIHWKANPSGFSCRHFWITGVFSAWIISAVFTSASHGFGAWIYNRIFKSHLRRWAKYNYNWWLIYAKDALIGLGSIMMVFLSVVGLFNSCFCWSLTLWIGEAAAYVPLNTGPLYNTYKATVYPKVVGIFVGLQLLLVLAVVVLLRHGLVVMRWGEKHKRREWEAMMGEWRLERRNLFLFWKPTSQENGEIDGDGEGRVAAKNQVTSEKKLILPSRENTTVPLGRSVAYEACNEVTTRNPGRGPGHQIGAAQIPLPLFTTYRSEITYIVCLEVSCFPTRSVTTHRAESGHPPEGVPAFSDTTPHIFNQLPAAAAVGGHIGQSSHSTVPDVCMQIGLQPEFLKRTYRADIEEKDGNGWTVLYFAVDNGHRMVAQLLLERGANIETKDEDGWTALHFTGDDGRTALHLAAAHGQEAVAQRLLEKGADVHVNDKNGWTPQRWAAERKHSAVVQPLASNT</sequence>
<feature type="transmembrane region" description="Helical" evidence="5">
    <location>
        <begin position="525"/>
        <end position="546"/>
    </location>
</feature>
<evidence type="ECO:0000313" key="6">
    <source>
        <dbReference type="EMBL" id="KAH0558595.1"/>
    </source>
</evidence>
<dbReference type="Gene3D" id="1.25.40.20">
    <property type="entry name" value="Ankyrin repeat-containing domain"/>
    <property type="match status" value="2"/>
</dbReference>
<feature type="transmembrane region" description="Helical" evidence="5">
    <location>
        <begin position="667"/>
        <end position="692"/>
    </location>
</feature>